<name>A0A0V1G6Z1_9BILA</name>
<sequence length="35" mass="3907">MSATWLVTSSQVPLTGTPTSYFLPQLIGHQLFIDR</sequence>
<gene>
    <name evidence="1" type="ORF">T11_8633</name>
</gene>
<dbReference type="EMBL" id="JYDP01005749">
    <property type="protein sequence ID" value="KRY94014.1"/>
    <property type="molecule type" value="Genomic_DNA"/>
</dbReference>
<dbReference type="Proteomes" id="UP000055024">
    <property type="component" value="Unassembled WGS sequence"/>
</dbReference>
<organism evidence="1 2">
    <name type="scientific">Trichinella zimbabwensis</name>
    <dbReference type="NCBI Taxonomy" id="268475"/>
    <lineage>
        <taxon>Eukaryota</taxon>
        <taxon>Metazoa</taxon>
        <taxon>Ecdysozoa</taxon>
        <taxon>Nematoda</taxon>
        <taxon>Enoplea</taxon>
        <taxon>Dorylaimia</taxon>
        <taxon>Trichinellida</taxon>
        <taxon>Trichinellidae</taxon>
        <taxon>Trichinella</taxon>
    </lineage>
</organism>
<dbReference type="AlphaFoldDB" id="A0A0V1G6Z1"/>
<comment type="caution">
    <text evidence="1">The sequence shown here is derived from an EMBL/GenBank/DDBJ whole genome shotgun (WGS) entry which is preliminary data.</text>
</comment>
<evidence type="ECO:0000313" key="2">
    <source>
        <dbReference type="Proteomes" id="UP000055024"/>
    </source>
</evidence>
<proteinExistence type="predicted"/>
<keyword evidence="2" id="KW-1185">Reference proteome</keyword>
<evidence type="ECO:0000313" key="1">
    <source>
        <dbReference type="EMBL" id="KRY94014.1"/>
    </source>
</evidence>
<reference evidence="1 2" key="1">
    <citation type="submission" date="2015-01" db="EMBL/GenBank/DDBJ databases">
        <title>Evolution of Trichinella species and genotypes.</title>
        <authorList>
            <person name="Korhonen P.K."/>
            <person name="Edoardo P."/>
            <person name="Giuseppe L.R."/>
            <person name="Gasser R.B."/>
        </authorList>
    </citation>
    <scope>NUCLEOTIDE SEQUENCE [LARGE SCALE GENOMIC DNA]</scope>
    <source>
        <strain evidence="1">ISS1029</strain>
    </source>
</reference>
<accession>A0A0V1G6Z1</accession>
<protein>
    <submittedName>
        <fullName evidence="1">Uncharacterized protein</fullName>
    </submittedName>
</protein>